<gene>
    <name evidence="2" type="ORF">BCR33DRAFT_499802</name>
</gene>
<reference evidence="2 3" key="1">
    <citation type="submission" date="2016-07" db="EMBL/GenBank/DDBJ databases">
        <title>Pervasive Adenine N6-methylation of Active Genes in Fungi.</title>
        <authorList>
            <consortium name="DOE Joint Genome Institute"/>
            <person name="Mondo S.J."/>
            <person name="Dannebaum R.O."/>
            <person name="Kuo R.C."/>
            <person name="Labutti K."/>
            <person name="Haridas S."/>
            <person name="Kuo A."/>
            <person name="Salamov A."/>
            <person name="Ahrendt S.R."/>
            <person name="Lipzen A."/>
            <person name="Sullivan W."/>
            <person name="Andreopoulos W.B."/>
            <person name="Clum A."/>
            <person name="Lindquist E."/>
            <person name="Daum C."/>
            <person name="Ramamoorthy G.K."/>
            <person name="Gryganskyi A."/>
            <person name="Culley D."/>
            <person name="Magnuson J.K."/>
            <person name="James T.Y."/>
            <person name="O'Malley M.A."/>
            <person name="Stajich J.E."/>
            <person name="Spatafora J.W."/>
            <person name="Visel A."/>
            <person name="Grigoriev I.V."/>
        </authorList>
    </citation>
    <scope>NUCLEOTIDE SEQUENCE [LARGE SCALE GENOMIC DNA]</scope>
    <source>
        <strain evidence="2 3">JEL800</strain>
    </source>
</reference>
<feature type="compositionally biased region" description="Polar residues" evidence="1">
    <location>
        <begin position="287"/>
        <end position="300"/>
    </location>
</feature>
<feature type="compositionally biased region" description="Basic and acidic residues" evidence="1">
    <location>
        <begin position="1"/>
        <end position="21"/>
    </location>
</feature>
<comment type="caution">
    <text evidence="2">The sequence shown here is derived from an EMBL/GenBank/DDBJ whole genome shotgun (WGS) entry which is preliminary data.</text>
</comment>
<dbReference type="Proteomes" id="UP000193642">
    <property type="component" value="Unassembled WGS sequence"/>
</dbReference>
<organism evidence="2 3">
    <name type="scientific">Rhizoclosmatium globosum</name>
    <dbReference type="NCBI Taxonomy" id="329046"/>
    <lineage>
        <taxon>Eukaryota</taxon>
        <taxon>Fungi</taxon>
        <taxon>Fungi incertae sedis</taxon>
        <taxon>Chytridiomycota</taxon>
        <taxon>Chytridiomycota incertae sedis</taxon>
        <taxon>Chytridiomycetes</taxon>
        <taxon>Chytridiales</taxon>
        <taxon>Chytriomycetaceae</taxon>
        <taxon>Rhizoclosmatium</taxon>
    </lineage>
</organism>
<feature type="compositionally biased region" description="Polar residues" evidence="1">
    <location>
        <begin position="49"/>
        <end position="63"/>
    </location>
</feature>
<name>A0A1Y2CVC4_9FUNG</name>
<protein>
    <submittedName>
        <fullName evidence="2">Uncharacterized protein</fullName>
    </submittedName>
</protein>
<feature type="region of interest" description="Disordered" evidence="1">
    <location>
        <begin position="216"/>
        <end position="307"/>
    </location>
</feature>
<feature type="compositionally biased region" description="Basic and acidic residues" evidence="1">
    <location>
        <begin position="276"/>
        <end position="286"/>
    </location>
</feature>
<evidence type="ECO:0000313" key="2">
    <source>
        <dbReference type="EMBL" id="ORY50972.1"/>
    </source>
</evidence>
<feature type="compositionally biased region" description="Basic and acidic residues" evidence="1">
    <location>
        <begin position="251"/>
        <end position="266"/>
    </location>
</feature>
<dbReference type="AlphaFoldDB" id="A0A1Y2CVC4"/>
<evidence type="ECO:0000313" key="3">
    <source>
        <dbReference type="Proteomes" id="UP000193642"/>
    </source>
</evidence>
<feature type="region of interest" description="Disordered" evidence="1">
    <location>
        <begin position="1"/>
        <end position="81"/>
    </location>
</feature>
<keyword evidence="3" id="KW-1185">Reference proteome</keyword>
<feature type="compositionally biased region" description="Low complexity" evidence="1">
    <location>
        <begin position="64"/>
        <end position="73"/>
    </location>
</feature>
<dbReference type="OrthoDB" id="10484908at2759"/>
<sequence>MVDRVNSRNSDNRVTQREPERSTQISGSGGNLDGNYSNDTESRHKNDRVNVQGTRGNNDANTQSVNGNNVVSGLNTRDNDSARLRQNAANIEDRDSRQDTANVDRAVAIDRSRIRSDRNVQDGSEKRVKVNKNKVDDHVGPKSSSVIQPPFKIHDGAVGGINLQHVTGSGKGIEGPPVPPPAPVIPTPVTFNSPVRKPPVAAVSEAVVVPPILQAQSPPKSTVVVPQGFKDPWGDRRAKRQSQLQQQQAIETRDSGSHGQNERLGDVKNQQTVLDSRNESTRRYDSGTRSNIGNVSTVQPETECEGA</sequence>
<dbReference type="EMBL" id="MCGO01000006">
    <property type="protein sequence ID" value="ORY50972.1"/>
    <property type="molecule type" value="Genomic_DNA"/>
</dbReference>
<accession>A0A1Y2CVC4</accession>
<evidence type="ECO:0000256" key="1">
    <source>
        <dbReference type="SAM" id="MobiDB-lite"/>
    </source>
</evidence>
<proteinExistence type="predicted"/>